<name>A0AA87B700_9BACL</name>
<evidence type="ECO:0000313" key="5">
    <source>
        <dbReference type="Proteomes" id="UP000004773"/>
    </source>
</evidence>
<proteinExistence type="inferred from homology"/>
<protein>
    <recommendedName>
        <fullName evidence="2 3">Single-stranded DNA-binding protein</fullName>
        <shortName evidence="2">SSB</shortName>
    </recommendedName>
</protein>
<dbReference type="GO" id="GO:0003697">
    <property type="term" value="F:single-stranded DNA binding"/>
    <property type="evidence" value="ECO:0007669"/>
    <property type="project" value="UniProtKB-UniRule"/>
</dbReference>
<gene>
    <name evidence="4" type="ORF">HMPREF0428_01848</name>
</gene>
<keyword evidence="1 2" id="KW-0238">DNA-binding</keyword>
<evidence type="ECO:0000313" key="4">
    <source>
        <dbReference type="EMBL" id="EGF86046.1"/>
    </source>
</evidence>
<dbReference type="GO" id="GO:0006260">
    <property type="term" value="P:DNA replication"/>
    <property type="evidence" value="ECO:0007669"/>
    <property type="project" value="InterPro"/>
</dbReference>
<dbReference type="PANTHER" id="PTHR10302:SF27">
    <property type="entry name" value="SINGLE-STRANDED DNA-BINDING PROTEIN"/>
    <property type="match status" value="1"/>
</dbReference>
<dbReference type="AlphaFoldDB" id="A0AA87B700"/>
<dbReference type="GO" id="GO:0009295">
    <property type="term" value="C:nucleoid"/>
    <property type="evidence" value="ECO:0007669"/>
    <property type="project" value="TreeGrafter"/>
</dbReference>
<evidence type="ECO:0000256" key="2">
    <source>
        <dbReference type="HAMAP-Rule" id="MF_00984"/>
    </source>
</evidence>
<comment type="subunit">
    <text evidence="2">Homotetramer.</text>
</comment>
<comment type="caution">
    <text evidence="2">Lacks conserved residue(s) required for the propagation of feature annotation.</text>
</comment>
<dbReference type="InterPro" id="IPR011344">
    <property type="entry name" value="ssDNA-bd"/>
</dbReference>
<accession>A0AA87B700</accession>
<dbReference type="CDD" id="cd04496">
    <property type="entry name" value="SSB_OBF"/>
    <property type="match status" value="1"/>
</dbReference>
<sequence>MINNVVLTGRITRNLELKQTNNNNSSLNITLAVERNFKDQSGQKQTDFISCKAFGKRAETIAQYCQKGDLIGITGSIQTGSYQKQDGSTVYTTDVMVDGLSFFPKPKQDNQANQFNQHLNNFNQQNNLAQNNAYNGFNNQNGDNALNYINQPHNVQNNGYIRQNNQQQMEMSGTGGINNTNNLFNDFGKDINLDNVFENVINPFKQE</sequence>
<dbReference type="Gene3D" id="2.40.50.140">
    <property type="entry name" value="Nucleic acid-binding proteins"/>
    <property type="match status" value="1"/>
</dbReference>
<dbReference type="EMBL" id="ACRO01000047">
    <property type="protein sequence ID" value="EGF86046.1"/>
    <property type="molecule type" value="Genomic_DNA"/>
</dbReference>
<evidence type="ECO:0000256" key="1">
    <source>
        <dbReference type="ARBA" id="ARBA00023125"/>
    </source>
</evidence>
<dbReference type="RefSeq" id="WP_003148029.1">
    <property type="nucleotide sequence ID" value="NZ_GL883586.1"/>
</dbReference>
<dbReference type="PANTHER" id="PTHR10302">
    <property type="entry name" value="SINGLE-STRANDED DNA-BINDING PROTEIN"/>
    <property type="match status" value="1"/>
</dbReference>
<dbReference type="HAMAP" id="MF_00984">
    <property type="entry name" value="SSB"/>
    <property type="match status" value="1"/>
</dbReference>
<dbReference type="InterPro" id="IPR000424">
    <property type="entry name" value="Primosome_PriB/ssb"/>
</dbReference>
<evidence type="ECO:0000256" key="3">
    <source>
        <dbReference type="RuleBase" id="RU000524"/>
    </source>
</evidence>
<organism evidence="4 5">
    <name type="scientific">Gemella haemolysans M341</name>
    <dbReference type="NCBI Taxonomy" id="562981"/>
    <lineage>
        <taxon>Bacteria</taxon>
        <taxon>Bacillati</taxon>
        <taxon>Bacillota</taxon>
        <taxon>Bacilli</taxon>
        <taxon>Bacillales</taxon>
        <taxon>Gemellaceae</taxon>
        <taxon>Gemella</taxon>
    </lineage>
</organism>
<dbReference type="PROSITE" id="PS50935">
    <property type="entry name" value="SSB"/>
    <property type="match status" value="1"/>
</dbReference>
<dbReference type="NCBIfam" id="TIGR00621">
    <property type="entry name" value="ssb"/>
    <property type="match status" value="1"/>
</dbReference>
<dbReference type="Proteomes" id="UP000004773">
    <property type="component" value="Unassembled WGS sequence"/>
</dbReference>
<dbReference type="InterPro" id="IPR012340">
    <property type="entry name" value="NA-bd_OB-fold"/>
</dbReference>
<dbReference type="Pfam" id="PF00436">
    <property type="entry name" value="SSB"/>
    <property type="match status" value="1"/>
</dbReference>
<comment type="caution">
    <text evidence="4">The sequence shown here is derived from an EMBL/GenBank/DDBJ whole genome shotgun (WGS) entry which is preliminary data.</text>
</comment>
<reference evidence="4 5" key="1">
    <citation type="submission" date="2011-03" db="EMBL/GenBank/DDBJ databases">
        <title>The Genome Sequence of Gemella haemolysans M341.</title>
        <authorList>
            <consortium name="The Broad Institute Genome Sequencing Platform"/>
            <consortium name="The Broad Institute Genome Sequencing Center for Infectious Disease"/>
            <person name="Earl A."/>
            <person name="Ward D."/>
            <person name="Feldgarden M."/>
            <person name="Gevers D."/>
            <person name="Sibley C.D."/>
            <person name="Field T.R."/>
            <person name="Grinwis M."/>
            <person name="Eshaghurshan C.S."/>
            <person name="Surette M.G."/>
            <person name="Young S.K."/>
            <person name="Zeng Q."/>
            <person name="Gargeya S."/>
            <person name="Fitzgerald M."/>
            <person name="Haas B."/>
            <person name="Abouelleil A."/>
            <person name="Alvarado L."/>
            <person name="Arachchi H.M."/>
            <person name="Berlin A."/>
            <person name="Brown A."/>
            <person name="Chapman S.B."/>
            <person name="Chen Z."/>
            <person name="Dunbar C."/>
            <person name="Freedman E."/>
            <person name="Gearin G."/>
            <person name="Gellesch M."/>
            <person name="Goldberg J."/>
            <person name="Griggs A."/>
            <person name="Gujja S."/>
            <person name="Heilman E.R."/>
            <person name="Heiman D."/>
            <person name="Howarth C."/>
            <person name="Larson L."/>
            <person name="Lui A."/>
            <person name="MacDonald P.J.P."/>
            <person name="Mehta T."/>
            <person name="Montmayeur A."/>
            <person name="Murphy C."/>
            <person name="Neiman D."/>
            <person name="Pearson M."/>
            <person name="Priest M."/>
            <person name="Roberts A."/>
            <person name="Saif S."/>
            <person name="Shea T."/>
            <person name="Shenoy N."/>
            <person name="Sisk P."/>
            <person name="Stolte C."/>
            <person name="Sykes S."/>
            <person name="White J."/>
            <person name="Yandava C."/>
            <person name="Wortman J."/>
            <person name="Nusbaum C."/>
            <person name="Birren B."/>
        </authorList>
    </citation>
    <scope>NUCLEOTIDE SEQUENCE [LARGE SCALE GENOMIC DNA]</scope>
    <source>
        <strain evidence="4 5">M341</strain>
    </source>
</reference>
<dbReference type="SUPFAM" id="SSF50249">
    <property type="entry name" value="Nucleic acid-binding proteins"/>
    <property type="match status" value="1"/>
</dbReference>